<dbReference type="PATRIC" id="fig|1096930.3.peg.3847"/>
<keyword evidence="5" id="KW-1185">Reference proteome</keyword>
<dbReference type="Pfam" id="PF02321">
    <property type="entry name" value="OEP"/>
    <property type="match status" value="2"/>
</dbReference>
<dbReference type="Gene3D" id="2.20.200.10">
    <property type="entry name" value="Outer membrane efflux proteins (OEP)"/>
    <property type="match status" value="1"/>
</dbReference>
<feature type="signal peptide" evidence="2">
    <location>
        <begin position="1"/>
        <end position="20"/>
    </location>
</feature>
<keyword evidence="2" id="KW-0732">Signal</keyword>
<dbReference type="eggNOG" id="COG1538">
    <property type="taxonomic scope" value="Bacteria"/>
</dbReference>
<dbReference type="InterPro" id="IPR010131">
    <property type="entry name" value="MdtP/NodT-like"/>
</dbReference>
<dbReference type="OrthoDB" id="9770517at2"/>
<comment type="subcellular location">
    <subcellularLocation>
        <location evidence="2">Cell membrane</location>
        <topology evidence="2">Lipid-anchor</topology>
    </subcellularLocation>
</comment>
<keyword evidence="2" id="KW-1134">Transmembrane beta strand</keyword>
<protein>
    <submittedName>
        <fullName evidence="4">Transporter</fullName>
    </submittedName>
</protein>
<proteinExistence type="inferred from homology"/>
<keyword evidence="2" id="KW-0472">Membrane</keyword>
<dbReference type="Proteomes" id="UP000015527">
    <property type="component" value="Unassembled WGS sequence"/>
</dbReference>
<comment type="caution">
    <text evidence="4">The sequence shown here is derived from an EMBL/GenBank/DDBJ whole genome shotgun (WGS) entry which is preliminary data.</text>
</comment>
<evidence type="ECO:0000256" key="3">
    <source>
        <dbReference type="SAM" id="MobiDB-lite"/>
    </source>
</evidence>
<keyword evidence="2" id="KW-0449">Lipoprotein</keyword>
<dbReference type="NCBIfam" id="TIGR01845">
    <property type="entry name" value="outer_NodT"/>
    <property type="match status" value="1"/>
</dbReference>
<dbReference type="RefSeq" id="WP_021235648.1">
    <property type="nucleotide sequence ID" value="NZ_ATHL01000129.1"/>
</dbReference>
<dbReference type="GO" id="GO:0015562">
    <property type="term" value="F:efflux transmembrane transporter activity"/>
    <property type="evidence" value="ECO:0007669"/>
    <property type="project" value="InterPro"/>
</dbReference>
<feature type="chain" id="PRO_5001443447" evidence="2">
    <location>
        <begin position="21"/>
        <end position="500"/>
    </location>
</feature>
<evidence type="ECO:0000256" key="1">
    <source>
        <dbReference type="ARBA" id="ARBA00007613"/>
    </source>
</evidence>
<dbReference type="AlphaFoldDB" id="T0HBR4"/>
<dbReference type="PANTHER" id="PTHR30203">
    <property type="entry name" value="OUTER MEMBRANE CATION EFFLUX PROTEIN"/>
    <property type="match status" value="1"/>
</dbReference>
<feature type="region of interest" description="Disordered" evidence="3">
    <location>
        <begin position="263"/>
        <end position="283"/>
    </location>
</feature>
<organism evidence="4 5">
    <name type="scientific">Novosphingobium lindaniclasticum LE124</name>
    <dbReference type="NCBI Taxonomy" id="1096930"/>
    <lineage>
        <taxon>Bacteria</taxon>
        <taxon>Pseudomonadati</taxon>
        <taxon>Pseudomonadota</taxon>
        <taxon>Alphaproteobacteria</taxon>
        <taxon>Sphingomonadales</taxon>
        <taxon>Sphingomonadaceae</taxon>
        <taxon>Novosphingobium</taxon>
    </lineage>
</organism>
<dbReference type="Gene3D" id="1.20.1600.10">
    <property type="entry name" value="Outer membrane efflux proteins (OEP)"/>
    <property type="match status" value="1"/>
</dbReference>
<evidence type="ECO:0000313" key="5">
    <source>
        <dbReference type="Proteomes" id="UP000015527"/>
    </source>
</evidence>
<evidence type="ECO:0000313" key="4">
    <source>
        <dbReference type="EMBL" id="EQB09573.1"/>
    </source>
</evidence>
<reference evidence="4 5" key="1">
    <citation type="journal article" date="2013" name="Genome Announc.">
        <title>Genome Sequence of Novosphingobium lindaniclasticum LE124T, Isolated from a Hexachlorocyclohexane Dumpsite.</title>
        <authorList>
            <person name="Saxena A."/>
            <person name="Nayyar N."/>
            <person name="Sangwan N."/>
            <person name="Kumari R."/>
            <person name="Khurana J.P."/>
            <person name="Lal R."/>
        </authorList>
    </citation>
    <scope>NUCLEOTIDE SEQUENCE [LARGE SCALE GENOMIC DNA]</scope>
    <source>
        <strain evidence="4 5">LE124</strain>
    </source>
</reference>
<evidence type="ECO:0000256" key="2">
    <source>
        <dbReference type="RuleBase" id="RU362097"/>
    </source>
</evidence>
<dbReference type="PROSITE" id="PS51257">
    <property type="entry name" value="PROKAR_LIPOPROTEIN"/>
    <property type="match status" value="1"/>
</dbReference>
<dbReference type="InterPro" id="IPR003423">
    <property type="entry name" value="OMP_efflux"/>
</dbReference>
<dbReference type="GO" id="GO:0005886">
    <property type="term" value="C:plasma membrane"/>
    <property type="evidence" value="ECO:0007669"/>
    <property type="project" value="UniProtKB-SubCell"/>
</dbReference>
<keyword evidence="2" id="KW-0564">Palmitate</keyword>
<accession>T0HBR4</accession>
<keyword evidence="2" id="KW-0812">Transmembrane</keyword>
<gene>
    <name evidence="4" type="ORF">L284_19530</name>
</gene>
<comment type="similarity">
    <text evidence="1 2">Belongs to the outer membrane factor (OMF) (TC 1.B.17) family.</text>
</comment>
<dbReference type="PANTHER" id="PTHR30203:SF21">
    <property type="entry name" value="OUTER MEMBRANE COMPONENT OF MULTIDRUG EFFLUX PUMP-RELATED"/>
    <property type="match status" value="1"/>
</dbReference>
<sequence length="500" mass="52298">MRKYSCVLAPLAGLTLSSCAVGPNYRPPAPPATAAGAFVTTAPAIDPASALPDDWWKLYNDPALDNLVTRAFAANSDLRVASANLAKARAVLTEARAGRLPSTTANGGVTYGDGIQGGGQSGFPGNLGDAQWSQFAGMSLSWEVDLFGRVSRAVQAARADAAAVEAARDAVRVTVAAETTRAYLNACSWAYALDVARQSYKASGESLRLVSEQEKAGSVGKLDVERAGAATATARAAIPALEGQQQIALFELAALLGTTPDQVPETAHRCTAPPEPTASIPVGDGTALLRRRPDLRQAERQLAADTARIGVATADLYPKISLGGSGNFFRNDSVRGDNSFTFSLGPLISWSFPNVAVARARIRQAKAQGEASLAAFDGRLITALKEVEQALTIVATEQRRLDALGEAQDRAEKAYKFADLRYRAGSIGYLDVLVAQGEMLDARSSYASSIQRLSSGRVDLFKALGGGWQSGADGQAQARRAASPALASSAQEVAANAADR</sequence>
<dbReference type="EMBL" id="ATHL01000129">
    <property type="protein sequence ID" value="EQB09573.1"/>
    <property type="molecule type" value="Genomic_DNA"/>
</dbReference>
<dbReference type="SUPFAM" id="SSF56954">
    <property type="entry name" value="Outer membrane efflux proteins (OEP)"/>
    <property type="match status" value="1"/>
</dbReference>
<name>T0HBR4_9SPHN</name>